<proteinExistence type="predicted"/>
<dbReference type="Proteomes" id="UP000824120">
    <property type="component" value="Chromosome 10"/>
</dbReference>
<reference evidence="1 2" key="1">
    <citation type="submission" date="2020-09" db="EMBL/GenBank/DDBJ databases">
        <title>De no assembly of potato wild relative species, Solanum commersonii.</title>
        <authorList>
            <person name="Cho K."/>
        </authorList>
    </citation>
    <scope>NUCLEOTIDE SEQUENCE [LARGE SCALE GENOMIC DNA]</scope>
    <source>
        <strain evidence="1">LZ3.2</strain>
        <tissue evidence="1">Leaf</tissue>
    </source>
</reference>
<evidence type="ECO:0000313" key="2">
    <source>
        <dbReference type="Proteomes" id="UP000824120"/>
    </source>
</evidence>
<dbReference type="AlphaFoldDB" id="A0A9J5X3H1"/>
<evidence type="ECO:0000313" key="1">
    <source>
        <dbReference type="EMBL" id="KAG5581616.1"/>
    </source>
</evidence>
<comment type="caution">
    <text evidence="1">The sequence shown here is derived from an EMBL/GenBank/DDBJ whole genome shotgun (WGS) entry which is preliminary data.</text>
</comment>
<protein>
    <recommendedName>
        <fullName evidence="3">Polyprotein protein</fullName>
    </recommendedName>
</protein>
<dbReference type="OrthoDB" id="1306244at2759"/>
<accession>A0A9J5X3H1</accession>
<sequence length="225" mass="25161">MSLPFPVLIRELCRCTGVSRNEKRDIEVTLISTTNIRCIKTEHTWNEMVRRRAILMETSLEIDVKSIPAEASLPTPASGPPGTPASISSQALGSYVAFQPTRITQAMSLKMGHLAYYVDVRDTQLEAELPWMIKVTALKVEVLDLRKDVDYLKSTYITSLFESAEDQDAFTSSEMPLATTGDMPMDDVAVDELEAEMDKEQLDAQKKTIYGDLPDLEETIIQLVI</sequence>
<dbReference type="EMBL" id="JACXVP010000010">
    <property type="protein sequence ID" value="KAG5581616.1"/>
    <property type="molecule type" value="Genomic_DNA"/>
</dbReference>
<name>A0A9J5X3H1_SOLCO</name>
<organism evidence="1 2">
    <name type="scientific">Solanum commersonii</name>
    <name type="common">Commerson's wild potato</name>
    <name type="synonym">Commerson's nightshade</name>
    <dbReference type="NCBI Taxonomy" id="4109"/>
    <lineage>
        <taxon>Eukaryota</taxon>
        <taxon>Viridiplantae</taxon>
        <taxon>Streptophyta</taxon>
        <taxon>Embryophyta</taxon>
        <taxon>Tracheophyta</taxon>
        <taxon>Spermatophyta</taxon>
        <taxon>Magnoliopsida</taxon>
        <taxon>eudicotyledons</taxon>
        <taxon>Gunneridae</taxon>
        <taxon>Pentapetalae</taxon>
        <taxon>asterids</taxon>
        <taxon>lamiids</taxon>
        <taxon>Solanales</taxon>
        <taxon>Solanaceae</taxon>
        <taxon>Solanoideae</taxon>
        <taxon>Solaneae</taxon>
        <taxon>Solanum</taxon>
    </lineage>
</organism>
<evidence type="ECO:0008006" key="3">
    <source>
        <dbReference type="Google" id="ProtNLM"/>
    </source>
</evidence>
<gene>
    <name evidence="1" type="ORF">H5410_052243</name>
</gene>
<keyword evidence="2" id="KW-1185">Reference proteome</keyword>